<accession>A0AAV7JUN2</accession>
<dbReference type="Gene3D" id="3.40.970.10">
    <property type="entry name" value="Ribonuclease H1, N-terminal domain"/>
    <property type="match status" value="1"/>
</dbReference>
<evidence type="ECO:0000256" key="8">
    <source>
        <dbReference type="ARBA" id="ARBA00022801"/>
    </source>
</evidence>
<dbReference type="PROSITE" id="PS50879">
    <property type="entry name" value="RNASE_H_1"/>
    <property type="match status" value="1"/>
</dbReference>
<evidence type="ECO:0000256" key="2">
    <source>
        <dbReference type="ARBA" id="ARBA00001946"/>
    </source>
</evidence>
<keyword evidence="8 10" id="KW-0378">Hydrolase</keyword>
<dbReference type="InterPro" id="IPR009027">
    <property type="entry name" value="Ribosomal_bL9/RNase_H1_N"/>
</dbReference>
<gene>
    <name evidence="12" type="ORF">LOD99_7211</name>
</gene>
<reference evidence="12 13" key="1">
    <citation type="journal article" date="2023" name="BMC Biol.">
        <title>The compact genome of the sponge Oopsacas minuta (Hexactinellida) is lacking key metazoan core genes.</title>
        <authorList>
            <person name="Santini S."/>
            <person name="Schenkelaars Q."/>
            <person name="Jourda C."/>
            <person name="Duchesne M."/>
            <person name="Belahbib H."/>
            <person name="Rocher C."/>
            <person name="Selva M."/>
            <person name="Riesgo A."/>
            <person name="Vervoort M."/>
            <person name="Leys S.P."/>
            <person name="Kodjabachian L."/>
            <person name="Le Bivic A."/>
            <person name="Borchiellini C."/>
            <person name="Claverie J.M."/>
            <person name="Renard E."/>
        </authorList>
    </citation>
    <scope>NUCLEOTIDE SEQUENCE [LARGE SCALE GENOMIC DNA]</scope>
    <source>
        <strain evidence="12">SPO-2</strain>
    </source>
</reference>
<dbReference type="InterPro" id="IPR002156">
    <property type="entry name" value="RNaseH_domain"/>
</dbReference>
<keyword evidence="13" id="KW-1185">Reference proteome</keyword>
<comment type="caution">
    <text evidence="12">The sequence shown here is derived from an EMBL/GenBank/DDBJ whole genome shotgun (WGS) entry which is preliminary data.</text>
</comment>
<evidence type="ECO:0000256" key="7">
    <source>
        <dbReference type="ARBA" id="ARBA00022759"/>
    </source>
</evidence>
<dbReference type="InterPro" id="IPR037056">
    <property type="entry name" value="RNase_H1_N_sf"/>
</dbReference>
<dbReference type="PIRSF" id="PIRSF036852">
    <property type="entry name" value="Ribonuclease_H1_euk"/>
    <property type="match status" value="1"/>
</dbReference>
<dbReference type="InterPro" id="IPR017067">
    <property type="entry name" value="RNase_H1_euk"/>
</dbReference>
<dbReference type="InterPro" id="IPR012337">
    <property type="entry name" value="RNaseH-like_sf"/>
</dbReference>
<proteinExistence type="inferred from homology"/>
<dbReference type="PANTHER" id="PTHR10642">
    <property type="entry name" value="RIBONUCLEASE H1"/>
    <property type="match status" value="1"/>
</dbReference>
<dbReference type="InterPro" id="IPR050092">
    <property type="entry name" value="RNase_H"/>
</dbReference>
<organism evidence="12 13">
    <name type="scientific">Oopsacas minuta</name>
    <dbReference type="NCBI Taxonomy" id="111878"/>
    <lineage>
        <taxon>Eukaryota</taxon>
        <taxon>Metazoa</taxon>
        <taxon>Porifera</taxon>
        <taxon>Hexactinellida</taxon>
        <taxon>Hexasterophora</taxon>
        <taxon>Lyssacinosida</taxon>
        <taxon>Leucopsacidae</taxon>
        <taxon>Oopsacas</taxon>
    </lineage>
</organism>
<dbReference type="Pfam" id="PF01693">
    <property type="entry name" value="Cauli_VI"/>
    <property type="match status" value="1"/>
</dbReference>
<dbReference type="SUPFAM" id="SSF55658">
    <property type="entry name" value="L9 N-domain-like"/>
    <property type="match status" value="1"/>
</dbReference>
<comment type="similarity">
    <text evidence="4 10">Belongs to the RNase H family.</text>
</comment>
<evidence type="ECO:0000256" key="4">
    <source>
        <dbReference type="ARBA" id="ARBA00005300"/>
    </source>
</evidence>
<keyword evidence="6 10" id="KW-0479">Metal-binding</keyword>
<dbReference type="AlphaFoldDB" id="A0AAV7JUN2"/>
<dbReference type="Pfam" id="PF00075">
    <property type="entry name" value="RNase_H"/>
    <property type="match status" value="1"/>
</dbReference>
<keyword evidence="9 10" id="KW-0460">Magnesium</keyword>
<evidence type="ECO:0000256" key="10">
    <source>
        <dbReference type="PIRNR" id="PIRNR036852"/>
    </source>
</evidence>
<dbReference type="EMBL" id="JAKMXF010000299">
    <property type="protein sequence ID" value="KAI6652194.1"/>
    <property type="molecule type" value="Genomic_DNA"/>
</dbReference>
<dbReference type="GO" id="GO:0043137">
    <property type="term" value="P:DNA replication, removal of RNA primer"/>
    <property type="evidence" value="ECO:0007669"/>
    <property type="project" value="TreeGrafter"/>
</dbReference>
<evidence type="ECO:0000256" key="1">
    <source>
        <dbReference type="ARBA" id="ARBA00000077"/>
    </source>
</evidence>
<protein>
    <recommendedName>
        <fullName evidence="10">Ribonuclease H1</fullName>
        <shortName evidence="10">RNase H1</shortName>
        <ecNumber evidence="10">3.1.26.4</ecNumber>
    </recommendedName>
</protein>
<evidence type="ECO:0000259" key="11">
    <source>
        <dbReference type="PROSITE" id="PS50879"/>
    </source>
</evidence>
<evidence type="ECO:0000313" key="12">
    <source>
        <dbReference type="EMBL" id="KAI6652194.1"/>
    </source>
</evidence>
<comment type="function">
    <text evidence="3 10">Endonuclease that specifically degrades the RNA of RNA-DNA hybrids.</text>
</comment>
<evidence type="ECO:0000256" key="3">
    <source>
        <dbReference type="ARBA" id="ARBA00004065"/>
    </source>
</evidence>
<comment type="catalytic activity">
    <reaction evidence="1 10">
        <text>Endonucleolytic cleavage to 5'-phosphomonoester.</text>
        <dbReference type="EC" id="3.1.26.4"/>
    </reaction>
</comment>
<dbReference type="InterPro" id="IPR036397">
    <property type="entry name" value="RNaseH_sf"/>
</dbReference>
<keyword evidence="5 10" id="KW-0540">Nuclease</keyword>
<dbReference type="FunFam" id="3.40.970.10:FF:000002">
    <property type="entry name" value="Ribonuclease H"/>
    <property type="match status" value="1"/>
</dbReference>
<evidence type="ECO:0000256" key="9">
    <source>
        <dbReference type="ARBA" id="ARBA00022842"/>
    </source>
</evidence>
<comment type="cofactor">
    <cofactor evidence="2 10">
        <name>Mg(2+)</name>
        <dbReference type="ChEBI" id="CHEBI:18420"/>
    </cofactor>
</comment>
<dbReference type="GO" id="GO:0000287">
    <property type="term" value="F:magnesium ion binding"/>
    <property type="evidence" value="ECO:0007669"/>
    <property type="project" value="UniProtKB-UniRule"/>
</dbReference>
<evidence type="ECO:0000256" key="6">
    <source>
        <dbReference type="ARBA" id="ARBA00022723"/>
    </source>
</evidence>
<evidence type="ECO:0000313" key="13">
    <source>
        <dbReference type="Proteomes" id="UP001165289"/>
    </source>
</evidence>
<dbReference type="GO" id="GO:0003676">
    <property type="term" value="F:nucleic acid binding"/>
    <property type="evidence" value="ECO:0007669"/>
    <property type="project" value="UniProtKB-UniRule"/>
</dbReference>
<dbReference type="CDD" id="cd09280">
    <property type="entry name" value="RNase_HI_eukaryote_like"/>
    <property type="match status" value="1"/>
</dbReference>
<sequence length="264" mass="29586">MSFYAVQVGRSPGVYRSWDDCSMQVHKYPKAVYKKFSTMSEAKMFLEHPRYSYKASTKVPSSLRGASYHTSTSEYLPSASTIPFACSGASKFAEPIPKPKPVKKQVIPDPPPAPGCEEYVYTDGSCLSNGITADAKAGVGVYWREESEYNISNKLDNGVQTNARAELVAIKTALEQGIHKGIRSLEVRSDSKYAIKSCSIWLKKWYNNGWKLSSKDDVCHQDVLIEIKQLINRYDEVRWTHVPAHKGYFGNEMADKLAKHGAQN</sequence>
<dbReference type="Gene3D" id="3.30.420.10">
    <property type="entry name" value="Ribonuclease H-like superfamily/Ribonuclease H"/>
    <property type="match status" value="1"/>
</dbReference>
<dbReference type="PANTHER" id="PTHR10642:SF26">
    <property type="entry name" value="RIBONUCLEASE H1"/>
    <property type="match status" value="1"/>
</dbReference>
<dbReference type="SUPFAM" id="SSF53098">
    <property type="entry name" value="Ribonuclease H-like"/>
    <property type="match status" value="1"/>
</dbReference>
<dbReference type="InterPro" id="IPR011320">
    <property type="entry name" value="RNase_H1_N"/>
</dbReference>
<dbReference type="EC" id="3.1.26.4" evidence="10"/>
<dbReference type="Proteomes" id="UP001165289">
    <property type="component" value="Unassembled WGS sequence"/>
</dbReference>
<feature type="domain" description="RNase H type-1" evidence="11">
    <location>
        <begin position="114"/>
        <end position="263"/>
    </location>
</feature>
<keyword evidence="7 10" id="KW-0255">Endonuclease</keyword>
<evidence type="ECO:0000256" key="5">
    <source>
        <dbReference type="ARBA" id="ARBA00022722"/>
    </source>
</evidence>
<name>A0AAV7JUN2_9METZ</name>
<dbReference type="GO" id="GO:0004523">
    <property type="term" value="F:RNA-DNA hybrid ribonuclease activity"/>
    <property type="evidence" value="ECO:0007669"/>
    <property type="project" value="UniProtKB-UniRule"/>
</dbReference>